<organism evidence="1">
    <name type="scientific">Lepeophtheirus salmonis</name>
    <name type="common">Salmon louse</name>
    <name type="synonym">Caligus salmonis</name>
    <dbReference type="NCBI Taxonomy" id="72036"/>
    <lineage>
        <taxon>Eukaryota</taxon>
        <taxon>Metazoa</taxon>
        <taxon>Ecdysozoa</taxon>
        <taxon>Arthropoda</taxon>
        <taxon>Crustacea</taxon>
        <taxon>Multicrustacea</taxon>
        <taxon>Hexanauplia</taxon>
        <taxon>Copepoda</taxon>
        <taxon>Siphonostomatoida</taxon>
        <taxon>Caligidae</taxon>
        <taxon>Lepeophtheirus</taxon>
    </lineage>
</organism>
<dbReference type="AlphaFoldDB" id="A0A0K2TH89"/>
<reference evidence="1" key="1">
    <citation type="submission" date="2014-05" db="EMBL/GenBank/DDBJ databases">
        <authorList>
            <person name="Chronopoulou M."/>
        </authorList>
    </citation>
    <scope>NUCLEOTIDE SEQUENCE</scope>
    <source>
        <tissue evidence="1">Whole organism</tissue>
    </source>
</reference>
<sequence length="40" mass="4976">MLYHVGNFLDLINIFFYILRYSSYYKNVTTNQFSWVYNIN</sequence>
<protein>
    <submittedName>
        <fullName evidence="1">Uncharacterized protein</fullName>
    </submittedName>
</protein>
<dbReference type="EMBL" id="HACA01007958">
    <property type="protein sequence ID" value="CDW25319.1"/>
    <property type="molecule type" value="Transcribed_RNA"/>
</dbReference>
<proteinExistence type="predicted"/>
<name>A0A0K2TH89_LEPSM</name>
<accession>A0A0K2TH89</accession>
<evidence type="ECO:0000313" key="1">
    <source>
        <dbReference type="EMBL" id="CDW25319.1"/>
    </source>
</evidence>